<dbReference type="GO" id="GO:0005524">
    <property type="term" value="F:ATP binding"/>
    <property type="evidence" value="ECO:0007669"/>
    <property type="project" value="UniProtKB-KW"/>
</dbReference>
<dbReference type="FunFam" id="3.40.1190.10:FF:000011">
    <property type="entry name" value="Folylpolyglutamate synthase/dihydrofolate synthase"/>
    <property type="match status" value="1"/>
</dbReference>
<dbReference type="GO" id="GO:0046656">
    <property type="term" value="P:folic acid biosynthetic process"/>
    <property type="evidence" value="ECO:0007669"/>
    <property type="project" value="UniProtKB-KW"/>
</dbReference>
<dbReference type="EC" id="6.3.2.17" evidence="7"/>
<evidence type="ECO:0000256" key="2">
    <source>
        <dbReference type="ARBA" id="ARBA00002714"/>
    </source>
</evidence>
<dbReference type="EMBL" id="FQYI01000001">
    <property type="protein sequence ID" value="SHI41210.1"/>
    <property type="molecule type" value="Genomic_DNA"/>
</dbReference>
<evidence type="ECO:0000259" key="23">
    <source>
        <dbReference type="Pfam" id="PF02875"/>
    </source>
</evidence>
<dbReference type="AlphaFoldDB" id="A0A1M6AXP1"/>
<gene>
    <name evidence="25" type="ORF">SAMN05443429_101453</name>
</gene>
<name>A0A1M6AXP1_9FLAO</name>
<dbReference type="Gene3D" id="3.40.1190.10">
    <property type="entry name" value="Mur-like, catalytic domain"/>
    <property type="match status" value="1"/>
</dbReference>
<evidence type="ECO:0000256" key="1">
    <source>
        <dbReference type="ARBA" id="ARBA00001946"/>
    </source>
</evidence>
<feature type="domain" description="Mur ligase C-terminal" evidence="23">
    <location>
        <begin position="290"/>
        <end position="398"/>
    </location>
</feature>
<dbReference type="GO" id="GO:0008841">
    <property type="term" value="F:dihydrofolate synthase activity"/>
    <property type="evidence" value="ECO:0007669"/>
    <property type="project" value="UniProtKB-EC"/>
</dbReference>
<dbReference type="InterPro" id="IPR036565">
    <property type="entry name" value="Mur-like_cat_sf"/>
</dbReference>
<sequence length="412" mass="45925">MTENEYTQAVEWLYAQAPRWESAGKGAYKPGLQNIARLCDFFGNPQKTLRCIHIAGTNGKGSVSSMTASVLQEAGYRAGLYTSPHILDFTERIKVNGQNASRDFVFSFIQRLKEIPQDIRPSFFEFTTVMAFEYFQQQQVDFAVIEVGLGGRLDATNILSPVLTAITSVALDHQDVLGDTVEGIAAEKAGIIKEGIPVVSGEENPTVQEIVRNIAAEKKAEFIDATKISTDLSTDLSGNYQKKNIRVAVAIAEELRRQNVRIPGSALRTGLGNVQRNTGLLGRWYEFSRDPLTICDTGHNLAGLTEVFSQLNEMPQRKHIILGFVNDKKIDEVLQMLPENAEYYFAKPYVARGRNPQEYEHQLKKTGIPYKIFEKVQDAYLSAKETLTPGEMIFVGGSNFIVGEFLQNNLQV</sequence>
<dbReference type="NCBIfam" id="TIGR01499">
    <property type="entry name" value="folC"/>
    <property type="match status" value="1"/>
</dbReference>
<evidence type="ECO:0000256" key="18">
    <source>
        <dbReference type="ARBA" id="ARBA00047493"/>
    </source>
</evidence>
<dbReference type="EC" id="6.3.2.12" evidence="6"/>
<comment type="cofactor">
    <cofactor evidence="1">
        <name>Mg(2+)</name>
        <dbReference type="ChEBI" id="CHEBI:18420"/>
    </cofactor>
</comment>
<dbReference type="Proteomes" id="UP000184335">
    <property type="component" value="Unassembled WGS sequence"/>
</dbReference>
<evidence type="ECO:0000256" key="17">
    <source>
        <dbReference type="ARBA" id="ARBA00032510"/>
    </source>
</evidence>
<proteinExistence type="inferred from homology"/>
<dbReference type="PANTHER" id="PTHR11136:SF0">
    <property type="entry name" value="DIHYDROFOLATE SYNTHETASE-RELATED"/>
    <property type="match status" value="1"/>
</dbReference>
<evidence type="ECO:0000256" key="6">
    <source>
        <dbReference type="ARBA" id="ARBA00013023"/>
    </source>
</evidence>
<keyword evidence="13" id="KW-0460">Magnesium</keyword>
<evidence type="ECO:0000256" key="9">
    <source>
        <dbReference type="ARBA" id="ARBA00022598"/>
    </source>
</evidence>
<keyword evidence="9 22" id="KW-0436">Ligase</keyword>
<feature type="domain" description="Mur ligase central" evidence="24">
    <location>
        <begin position="54"/>
        <end position="226"/>
    </location>
</feature>
<dbReference type="InterPro" id="IPR036615">
    <property type="entry name" value="Mur_ligase_C_dom_sf"/>
</dbReference>
<evidence type="ECO:0000256" key="22">
    <source>
        <dbReference type="PIRNR" id="PIRNR001563"/>
    </source>
</evidence>
<dbReference type="OrthoDB" id="9809356at2"/>
<comment type="catalytic activity">
    <reaction evidence="18">
        <text>(6S)-5,6,7,8-tetrahydrofolyl-(gamma-L-Glu)(n) + L-glutamate + ATP = (6S)-5,6,7,8-tetrahydrofolyl-(gamma-L-Glu)(n+1) + ADP + phosphate + H(+)</text>
        <dbReference type="Rhea" id="RHEA:10580"/>
        <dbReference type="Rhea" id="RHEA-COMP:14738"/>
        <dbReference type="Rhea" id="RHEA-COMP:14740"/>
        <dbReference type="ChEBI" id="CHEBI:15378"/>
        <dbReference type="ChEBI" id="CHEBI:29985"/>
        <dbReference type="ChEBI" id="CHEBI:30616"/>
        <dbReference type="ChEBI" id="CHEBI:43474"/>
        <dbReference type="ChEBI" id="CHEBI:141005"/>
        <dbReference type="ChEBI" id="CHEBI:456216"/>
        <dbReference type="EC" id="6.3.2.17"/>
    </reaction>
</comment>
<evidence type="ECO:0000256" key="8">
    <source>
        <dbReference type="ARBA" id="ARBA00019357"/>
    </source>
</evidence>
<dbReference type="Pfam" id="PF08245">
    <property type="entry name" value="Mur_ligase_M"/>
    <property type="match status" value="1"/>
</dbReference>
<evidence type="ECO:0000313" key="26">
    <source>
        <dbReference type="Proteomes" id="UP000184335"/>
    </source>
</evidence>
<evidence type="ECO:0000256" key="13">
    <source>
        <dbReference type="ARBA" id="ARBA00022842"/>
    </source>
</evidence>
<accession>A0A1M6AXP1</accession>
<comment type="catalytic activity">
    <reaction evidence="20">
        <text>(6R)-5,10-methylenetetrahydrofolyl-(gamma-L-Glu)(n) + L-glutamate + ATP = (6R)-5,10-methylenetetrahydrofolyl-(gamma-L-Glu)(n+1) + ADP + phosphate + H(+)</text>
        <dbReference type="Rhea" id="RHEA:51912"/>
        <dbReference type="Rhea" id="RHEA-COMP:13257"/>
        <dbReference type="Rhea" id="RHEA-COMP:13258"/>
        <dbReference type="ChEBI" id="CHEBI:15378"/>
        <dbReference type="ChEBI" id="CHEBI:29985"/>
        <dbReference type="ChEBI" id="CHEBI:30616"/>
        <dbReference type="ChEBI" id="CHEBI:43474"/>
        <dbReference type="ChEBI" id="CHEBI:136572"/>
        <dbReference type="ChEBI" id="CHEBI:456216"/>
        <dbReference type="EC" id="6.3.2.17"/>
    </reaction>
</comment>
<evidence type="ECO:0000313" key="25">
    <source>
        <dbReference type="EMBL" id="SHI41210.1"/>
    </source>
</evidence>
<evidence type="ECO:0000256" key="15">
    <source>
        <dbReference type="ARBA" id="ARBA00030048"/>
    </source>
</evidence>
<keyword evidence="12 22" id="KW-0067">ATP-binding</keyword>
<dbReference type="InterPro" id="IPR004101">
    <property type="entry name" value="Mur_ligase_C"/>
</dbReference>
<evidence type="ECO:0000256" key="16">
    <source>
        <dbReference type="ARBA" id="ARBA00030592"/>
    </source>
</evidence>
<dbReference type="GO" id="GO:0004326">
    <property type="term" value="F:tetrahydrofolylpolyglutamate synthase activity"/>
    <property type="evidence" value="ECO:0007669"/>
    <property type="project" value="UniProtKB-EC"/>
</dbReference>
<evidence type="ECO:0000256" key="4">
    <source>
        <dbReference type="ARBA" id="ARBA00005150"/>
    </source>
</evidence>
<dbReference type="RefSeq" id="WP_073177884.1">
    <property type="nucleotide sequence ID" value="NZ_FQYI01000001.1"/>
</dbReference>
<evidence type="ECO:0000256" key="12">
    <source>
        <dbReference type="ARBA" id="ARBA00022840"/>
    </source>
</evidence>
<evidence type="ECO:0000256" key="7">
    <source>
        <dbReference type="ARBA" id="ARBA00013025"/>
    </source>
</evidence>
<evidence type="ECO:0000256" key="14">
    <source>
        <dbReference type="ARBA" id="ARBA00022909"/>
    </source>
</evidence>
<evidence type="ECO:0000256" key="3">
    <source>
        <dbReference type="ARBA" id="ARBA00004799"/>
    </source>
</evidence>
<keyword evidence="14" id="KW-0289">Folate biosynthesis</keyword>
<dbReference type="Gene3D" id="3.90.190.20">
    <property type="entry name" value="Mur ligase, C-terminal domain"/>
    <property type="match status" value="1"/>
</dbReference>
<keyword evidence="26" id="KW-1185">Reference proteome</keyword>
<dbReference type="SUPFAM" id="SSF53244">
    <property type="entry name" value="MurD-like peptide ligases, peptide-binding domain"/>
    <property type="match status" value="1"/>
</dbReference>
<dbReference type="PANTHER" id="PTHR11136">
    <property type="entry name" value="FOLYLPOLYGLUTAMATE SYNTHASE-RELATED"/>
    <property type="match status" value="1"/>
</dbReference>
<evidence type="ECO:0000256" key="10">
    <source>
        <dbReference type="ARBA" id="ARBA00022723"/>
    </source>
</evidence>
<evidence type="ECO:0000256" key="11">
    <source>
        <dbReference type="ARBA" id="ARBA00022741"/>
    </source>
</evidence>
<dbReference type="GO" id="GO:0005737">
    <property type="term" value="C:cytoplasm"/>
    <property type="evidence" value="ECO:0007669"/>
    <property type="project" value="TreeGrafter"/>
</dbReference>
<reference evidence="25 26" key="1">
    <citation type="submission" date="2016-11" db="EMBL/GenBank/DDBJ databases">
        <authorList>
            <person name="Jaros S."/>
            <person name="Januszkiewicz K."/>
            <person name="Wedrychowicz H."/>
        </authorList>
    </citation>
    <scope>NUCLEOTIDE SEQUENCE [LARGE SCALE GENOMIC DNA]</scope>
    <source>
        <strain evidence="25 26">DSM 25479</strain>
    </source>
</reference>
<organism evidence="25 26">
    <name type="scientific">Cruoricaptor ignavus</name>
    <dbReference type="NCBI Taxonomy" id="1118202"/>
    <lineage>
        <taxon>Bacteria</taxon>
        <taxon>Pseudomonadati</taxon>
        <taxon>Bacteroidota</taxon>
        <taxon>Flavobacteriia</taxon>
        <taxon>Flavobacteriales</taxon>
        <taxon>Weeksellaceae</taxon>
        <taxon>Cruoricaptor</taxon>
    </lineage>
</organism>
<comment type="catalytic activity">
    <reaction evidence="19">
        <text>10-formyltetrahydrofolyl-(gamma-L-Glu)(n) + L-glutamate + ATP = 10-formyltetrahydrofolyl-(gamma-L-Glu)(n+1) + ADP + phosphate + H(+)</text>
        <dbReference type="Rhea" id="RHEA:51904"/>
        <dbReference type="Rhea" id="RHEA-COMP:13088"/>
        <dbReference type="Rhea" id="RHEA-COMP:14300"/>
        <dbReference type="ChEBI" id="CHEBI:15378"/>
        <dbReference type="ChEBI" id="CHEBI:29985"/>
        <dbReference type="ChEBI" id="CHEBI:30616"/>
        <dbReference type="ChEBI" id="CHEBI:43474"/>
        <dbReference type="ChEBI" id="CHEBI:134413"/>
        <dbReference type="ChEBI" id="CHEBI:456216"/>
        <dbReference type="EC" id="6.3.2.17"/>
    </reaction>
</comment>
<protein>
    <recommendedName>
        <fullName evidence="8">Dihydrofolate synthase/folylpolyglutamate synthase</fullName>
        <ecNumber evidence="6">6.3.2.12</ecNumber>
        <ecNumber evidence="7">6.3.2.17</ecNumber>
    </recommendedName>
    <alternativeName>
        <fullName evidence="17">Folylpoly-gamma-glutamate synthetase-dihydrofolate synthetase</fullName>
    </alternativeName>
    <alternativeName>
        <fullName evidence="15">Folylpolyglutamate synthetase</fullName>
    </alternativeName>
    <alternativeName>
        <fullName evidence="16">Tetrahydrofolylpolyglutamate synthase</fullName>
    </alternativeName>
</protein>
<dbReference type="PROSITE" id="PS01011">
    <property type="entry name" value="FOLYLPOLYGLU_SYNT_1"/>
    <property type="match status" value="1"/>
</dbReference>
<dbReference type="SUPFAM" id="SSF53623">
    <property type="entry name" value="MurD-like peptide ligases, catalytic domain"/>
    <property type="match status" value="1"/>
</dbReference>
<evidence type="ECO:0000259" key="24">
    <source>
        <dbReference type="Pfam" id="PF08245"/>
    </source>
</evidence>
<comment type="pathway">
    <text evidence="3">Cofactor biosynthesis; tetrahydrofolate biosynthesis; 7,8-dihydrofolate from 2-amino-4-hydroxy-6-hydroxymethyl-7,8-dihydropteridine diphosphate and 4-aminobenzoate: step 2/2.</text>
</comment>
<dbReference type="GO" id="GO:0046872">
    <property type="term" value="F:metal ion binding"/>
    <property type="evidence" value="ECO:0007669"/>
    <property type="project" value="UniProtKB-KW"/>
</dbReference>
<evidence type="ECO:0000256" key="5">
    <source>
        <dbReference type="ARBA" id="ARBA00008276"/>
    </source>
</evidence>
<dbReference type="PIRSF" id="PIRSF001563">
    <property type="entry name" value="Folylpolyglu_synth"/>
    <property type="match status" value="1"/>
</dbReference>
<keyword evidence="10" id="KW-0479">Metal-binding</keyword>
<dbReference type="InterPro" id="IPR018109">
    <property type="entry name" value="Folylpolyglutamate_synth_CS"/>
</dbReference>
<dbReference type="Pfam" id="PF02875">
    <property type="entry name" value="Mur_ligase_C"/>
    <property type="match status" value="1"/>
</dbReference>
<dbReference type="InterPro" id="IPR001645">
    <property type="entry name" value="Folylpolyglutamate_synth"/>
</dbReference>
<dbReference type="InterPro" id="IPR013221">
    <property type="entry name" value="Mur_ligase_cen"/>
</dbReference>
<comment type="similarity">
    <text evidence="5 22">Belongs to the folylpolyglutamate synthase family.</text>
</comment>
<comment type="function">
    <text evidence="2">Functions in two distinct reactions of the de novo folate biosynthetic pathway. Catalyzes the addition of a glutamate residue to dihydropteroate (7,8-dihydropteroate or H2Pte) to form dihydrofolate (7,8-dihydrofolate monoglutamate or H2Pte-Glu). Also catalyzes successive additions of L-glutamate to tetrahydrofolate or 10-formyltetrahydrofolate or 5,10-methylenetetrahydrofolate, leading to folylpolyglutamate derivatives.</text>
</comment>
<comment type="pathway">
    <text evidence="4">Cofactor biosynthesis; tetrahydrofolylpolyglutamate biosynthesis.</text>
</comment>
<dbReference type="STRING" id="1118202.SAMN05443429_101453"/>
<dbReference type="PROSITE" id="PS01012">
    <property type="entry name" value="FOLYLPOLYGLU_SYNT_2"/>
    <property type="match status" value="1"/>
</dbReference>
<evidence type="ECO:0000256" key="21">
    <source>
        <dbReference type="ARBA" id="ARBA00049161"/>
    </source>
</evidence>
<evidence type="ECO:0000256" key="20">
    <source>
        <dbReference type="ARBA" id="ARBA00049035"/>
    </source>
</evidence>
<keyword evidence="11 22" id="KW-0547">Nucleotide-binding</keyword>
<evidence type="ECO:0000256" key="19">
    <source>
        <dbReference type="ARBA" id="ARBA00047808"/>
    </source>
</evidence>
<comment type="catalytic activity">
    <reaction evidence="21">
        <text>7,8-dihydropteroate + L-glutamate + ATP = 7,8-dihydrofolate + ADP + phosphate + H(+)</text>
        <dbReference type="Rhea" id="RHEA:23584"/>
        <dbReference type="ChEBI" id="CHEBI:15378"/>
        <dbReference type="ChEBI" id="CHEBI:17839"/>
        <dbReference type="ChEBI" id="CHEBI:29985"/>
        <dbReference type="ChEBI" id="CHEBI:30616"/>
        <dbReference type="ChEBI" id="CHEBI:43474"/>
        <dbReference type="ChEBI" id="CHEBI:57451"/>
        <dbReference type="ChEBI" id="CHEBI:456216"/>
        <dbReference type="EC" id="6.3.2.12"/>
    </reaction>
</comment>